<proteinExistence type="predicted"/>
<dbReference type="EMBL" id="JACGDG010000024">
    <property type="protein sequence ID" value="MBA6118634.1"/>
    <property type="molecule type" value="Genomic_DNA"/>
</dbReference>
<evidence type="ECO:0000313" key="1">
    <source>
        <dbReference type="EMBL" id="MBA6118634.1"/>
    </source>
</evidence>
<gene>
    <name evidence="1" type="ORF">H4C47_23245</name>
</gene>
<protein>
    <submittedName>
        <fullName evidence="1">Uncharacterized protein</fullName>
    </submittedName>
</protein>
<dbReference type="RefSeq" id="WP_176516174.1">
    <property type="nucleotide sequence ID" value="NZ_CP060529.1"/>
</dbReference>
<accession>A0A7W2L540</accession>
<name>A0A7W2L540_PSEPU</name>
<reference evidence="1 2" key="1">
    <citation type="submission" date="2020-07" db="EMBL/GenBank/DDBJ databases">
        <title>Diversity of carbapenemase encoding genes among Pseudomonas putida group clinical isolates in a tertiary Brazilian hospital.</title>
        <authorList>
            <person name="Alberto-Lei F."/>
            <person name="Nodari C.S."/>
            <person name="Streling A.P."/>
            <person name="Paulino J.T."/>
            <person name="Bessa-Neto F.O."/>
            <person name="Cayo R."/>
            <person name="Gales A.C."/>
        </authorList>
    </citation>
    <scope>NUCLEOTIDE SEQUENCE [LARGE SCALE GENOMIC DNA]</scope>
    <source>
        <strain evidence="1 2">12464</strain>
    </source>
</reference>
<dbReference type="Proteomes" id="UP000553948">
    <property type="component" value="Unassembled WGS sequence"/>
</dbReference>
<dbReference type="AlphaFoldDB" id="A0A7W2L540"/>
<sequence length="230" mass="25250">MDEAAKALALIGGTALLNEPGQDERQRQAAWDSMLYAQLVANKQAGSRFDDYDAWYAAYTATYRQLGWLKIAGTHDQRQLGMARPNGPIQPLEAWMRIRAIEHKAVVAAVTGQLSRSGAAFGHLLKFCARDEAGVSSVVVEIGLLKPGPVMDLCSIALHTTKPITGYALSTLMSEQLKQGEAVFNGVSLALDSERFAPQRDELKSLMASKDQHGAYRFYLNAERTGEEYE</sequence>
<organism evidence="1 2">
    <name type="scientific">Pseudomonas putida</name>
    <name type="common">Arthrobacter siderocapsulatus</name>
    <dbReference type="NCBI Taxonomy" id="303"/>
    <lineage>
        <taxon>Bacteria</taxon>
        <taxon>Pseudomonadati</taxon>
        <taxon>Pseudomonadota</taxon>
        <taxon>Gammaproteobacteria</taxon>
        <taxon>Pseudomonadales</taxon>
        <taxon>Pseudomonadaceae</taxon>
        <taxon>Pseudomonas</taxon>
    </lineage>
</organism>
<comment type="caution">
    <text evidence="1">The sequence shown here is derived from an EMBL/GenBank/DDBJ whole genome shotgun (WGS) entry which is preliminary data.</text>
</comment>
<evidence type="ECO:0000313" key="2">
    <source>
        <dbReference type="Proteomes" id="UP000553948"/>
    </source>
</evidence>